<keyword evidence="3" id="KW-1133">Transmembrane helix</keyword>
<keyword evidence="3" id="KW-0812">Transmembrane</keyword>
<dbReference type="InterPro" id="IPR058649">
    <property type="entry name" value="CzcB_C"/>
</dbReference>
<evidence type="ECO:0000259" key="4">
    <source>
        <dbReference type="Pfam" id="PF25876"/>
    </source>
</evidence>
<proteinExistence type="inferred from homology"/>
<dbReference type="InterPro" id="IPR058624">
    <property type="entry name" value="MdtA-like_HH"/>
</dbReference>
<feature type="domain" description="Multidrug resistance protein MdtA-like alpha-helical hairpin" evidence="4">
    <location>
        <begin position="157"/>
        <end position="221"/>
    </location>
</feature>
<dbReference type="InterPro" id="IPR058792">
    <property type="entry name" value="Beta-barrel_RND_2"/>
</dbReference>
<keyword evidence="8" id="KW-1185">Reference proteome</keyword>
<comment type="similarity">
    <text evidence="1">Belongs to the membrane fusion protein (MFP) (TC 8.A.1) family.</text>
</comment>
<feature type="transmembrane region" description="Helical" evidence="3">
    <location>
        <begin position="6"/>
        <end position="26"/>
    </location>
</feature>
<dbReference type="Gene3D" id="2.40.420.20">
    <property type="match status" value="1"/>
</dbReference>
<dbReference type="PANTHER" id="PTHR30469">
    <property type="entry name" value="MULTIDRUG RESISTANCE PROTEIN MDTA"/>
    <property type="match status" value="1"/>
</dbReference>
<dbReference type="Pfam" id="PF25954">
    <property type="entry name" value="Beta-barrel_RND_2"/>
    <property type="match status" value="1"/>
</dbReference>
<evidence type="ECO:0000256" key="2">
    <source>
        <dbReference type="SAM" id="Coils"/>
    </source>
</evidence>
<organism evidence="7 8">
    <name type="scientific">Duganella aceris</name>
    <dbReference type="NCBI Taxonomy" id="2703883"/>
    <lineage>
        <taxon>Bacteria</taxon>
        <taxon>Pseudomonadati</taxon>
        <taxon>Pseudomonadota</taxon>
        <taxon>Betaproteobacteria</taxon>
        <taxon>Burkholderiales</taxon>
        <taxon>Oxalobacteraceae</taxon>
        <taxon>Telluria group</taxon>
        <taxon>Duganella</taxon>
    </lineage>
</organism>
<dbReference type="Gene3D" id="2.40.30.170">
    <property type="match status" value="1"/>
</dbReference>
<feature type="domain" description="CzcB-like C-terminal circularly permuted SH3-like" evidence="6">
    <location>
        <begin position="363"/>
        <end position="413"/>
    </location>
</feature>
<dbReference type="InterPro" id="IPR006143">
    <property type="entry name" value="RND_pump_MFP"/>
</dbReference>
<dbReference type="Gene3D" id="1.10.287.470">
    <property type="entry name" value="Helix hairpin bin"/>
    <property type="match status" value="1"/>
</dbReference>
<feature type="coiled-coil region" evidence="2">
    <location>
        <begin position="149"/>
        <end position="221"/>
    </location>
</feature>
<comment type="caution">
    <text evidence="7">The sequence shown here is derived from an EMBL/GenBank/DDBJ whole genome shotgun (WGS) entry which is preliminary data.</text>
</comment>
<dbReference type="EMBL" id="JAADJT010000006">
    <property type="protein sequence ID" value="NGZ85451.1"/>
    <property type="molecule type" value="Genomic_DNA"/>
</dbReference>
<accession>A0ABX0FLH2</accession>
<evidence type="ECO:0000256" key="1">
    <source>
        <dbReference type="ARBA" id="ARBA00009477"/>
    </source>
</evidence>
<evidence type="ECO:0000313" key="8">
    <source>
        <dbReference type="Proteomes" id="UP000666369"/>
    </source>
</evidence>
<dbReference type="PANTHER" id="PTHR30469:SF38">
    <property type="entry name" value="HLYD FAMILY SECRETION PROTEIN"/>
    <property type="match status" value="1"/>
</dbReference>
<dbReference type="Proteomes" id="UP000666369">
    <property type="component" value="Unassembled WGS sequence"/>
</dbReference>
<dbReference type="Gene3D" id="2.40.50.100">
    <property type="match status" value="1"/>
</dbReference>
<protein>
    <submittedName>
        <fullName evidence="7">Efflux RND transporter periplasmic adaptor subunit</fullName>
    </submittedName>
</protein>
<keyword evidence="2" id="KW-0175">Coiled coil</keyword>
<evidence type="ECO:0000259" key="6">
    <source>
        <dbReference type="Pfam" id="PF25975"/>
    </source>
</evidence>
<reference evidence="8" key="1">
    <citation type="submission" date="2023-07" db="EMBL/GenBank/DDBJ databases">
        <title>Duganella aceri sp. nov., isolated from tree sap.</title>
        <authorList>
            <person name="Kim I.S."/>
        </authorList>
    </citation>
    <scope>NUCLEOTIDE SEQUENCE [LARGE SCALE GENOMIC DNA]</scope>
    <source>
        <strain evidence="8">SAP-35</strain>
    </source>
</reference>
<dbReference type="SUPFAM" id="SSF111369">
    <property type="entry name" value="HlyD-like secretion proteins"/>
    <property type="match status" value="1"/>
</dbReference>
<evidence type="ECO:0000256" key="3">
    <source>
        <dbReference type="SAM" id="Phobius"/>
    </source>
</evidence>
<dbReference type="NCBIfam" id="TIGR01730">
    <property type="entry name" value="RND_mfp"/>
    <property type="match status" value="1"/>
</dbReference>
<name>A0ABX0FLH2_9BURK</name>
<gene>
    <name evidence="7" type="ORF">GW587_14450</name>
</gene>
<evidence type="ECO:0000313" key="7">
    <source>
        <dbReference type="EMBL" id="NGZ85451.1"/>
    </source>
</evidence>
<sequence length="431" mass="45730">MPTRLRFPLFCSTIGGLIIASLRSIVATPDISRLKIERGAAPQVQGQRSRRRRWGRIVLAVVVVGLGASVALGRFAGKTSVETVTVAQAYPAQNYTLLNATGYVVAQRKAALSSKATGRLEWLGVLEGSRVKKDEVVARLENRDVGASLGQAQANVKVAQANLEQGQAELLDAQANFKRTGDLLDQKFIAAASYDTAQARLNKAKANISGYTAAIAAARANAQAAQVALDQTVIRAPFDGVILTKNANVGDNITPFSSAADSKGAVVTIADMDTLEVEADVSESSLSKIRVDQPAEIQLDAFPELRLAGTVSRTVPTVDRSKATLLVKVRFVDRDPRVLPDMSAKVAFLSKAVPAEDRQPVTAVQPAAIVTRDGKPVVFVADADKVTQVAVTQGRKIGELVEVRGVKPGQKVVLAPDPKLQDGQAVAMAKK</sequence>
<evidence type="ECO:0000259" key="5">
    <source>
        <dbReference type="Pfam" id="PF25954"/>
    </source>
</evidence>
<dbReference type="Pfam" id="PF25876">
    <property type="entry name" value="HH_MFP_RND"/>
    <property type="match status" value="1"/>
</dbReference>
<feature type="domain" description="CusB-like beta-barrel" evidence="5">
    <location>
        <begin position="277"/>
        <end position="350"/>
    </location>
</feature>
<feature type="transmembrane region" description="Helical" evidence="3">
    <location>
        <begin position="57"/>
        <end position="76"/>
    </location>
</feature>
<dbReference type="Pfam" id="PF25975">
    <property type="entry name" value="CzcB_C"/>
    <property type="match status" value="1"/>
</dbReference>
<keyword evidence="3" id="KW-0472">Membrane</keyword>